<dbReference type="Proteomes" id="UP000474296">
    <property type="component" value="Unassembled WGS sequence"/>
</dbReference>
<dbReference type="GO" id="GO:0016758">
    <property type="term" value="F:hexosyltransferase activity"/>
    <property type="evidence" value="ECO:0007669"/>
    <property type="project" value="UniProtKB-ARBA"/>
</dbReference>
<reference evidence="2 3" key="1">
    <citation type="submission" date="2020-01" db="EMBL/GenBank/DDBJ databases">
        <title>Spongiivirga citrea KCTC 32990T.</title>
        <authorList>
            <person name="Wang G."/>
        </authorList>
    </citation>
    <scope>NUCLEOTIDE SEQUENCE [LARGE SCALE GENOMIC DNA]</scope>
    <source>
        <strain evidence="2 3">KCTC 32990</strain>
    </source>
</reference>
<evidence type="ECO:0000259" key="1">
    <source>
        <dbReference type="Pfam" id="PF00535"/>
    </source>
</evidence>
<sequence length="335" mass="39115">MKSRKVSILTPFKNTDQFIEDCIQSVINQSYTNWELILVNDHSTDNSVAVCKRLASRDKRIQVVNNIGNGIIEALRYALSLSTGDFITRMDSDDIMHQEKLNFMANDLEKHGKGHVALGLVKYFSEAGISDGYDRYEKWLNKLTEAGSNYSEIYKECSIASPCWMLYKSDLLACDAFNPNDYPEDYDLTFRFYKHQFKCIASRNLLHYWRDYPTRTSRTHEHYAQNYFLDIKLKYFLELDYQQSKNLVVWGAGFKGKTIAKKLIDRSIPFNWICDNPKKIGKSIYGQEMLPFQHLEQLENPQSIVTVANEQAQQEITAYMNKHHMKPMVDYFMFG</sequence>
<protein>
    <submittedName>
        <fullName evidence="2">Glycosyltransferase</fullName>
    </submittedName>
</protein>
<dbReference type="Gene3D" id="3.90.550.10">
    <property type="entry name" value="Spore Coat Polysaccharide Biosynthesis Protein SpsA, Chain A"/>
    <property type="match status" value="1"/>
</dbReference>
<dbReference type="PANTHER" id="PTHR22916">
    <property type="entry name" value="GLYCOSYLTRANSFERASE"/>
    <property type="match status" value="1"/>
</dbReference>
<keyword evidence="3" id="KW-1185">Reference proteome</keyword>
<dbReference type="InterPro" id="IPR029044">
    <property type="entry name" value="Nucleotide-diphossugar_trans"/>
</dbReference>
<organism evidence="2 3">
    <name type="scientific">Spongiivirga citrea</name>
    <dbReference type="NCBI Taxonomy" id="1481457"/>
    <lineage>
        <taxon>Bacteria</taxon>
        <taxon>Pseudomonadati</taxon>
        <taxon>Bacteroidota</taxon>
        <taxon>Flavobacteriia</taxon>
        <taxon>Flavobacteriales</taxon>
        <taxon>Flavobacteriaceae</taxon>
        <taxon>Spongiivirga</taxon>
    </lineage>
</organism>
<gene>
    <name evidence="2" type="ORF">GWK10_04720</name>
</gene>
<evidence type="ECO:0000313" key="2">
    <source>
        <dbReference type="EMBL" id="NER16500.1"/>
    </source>
</evidence>
<keyword evidence="2" id="KW-0808">Transferase</keyword>
<dbReference type="AlphaFoldDB" id="A0A6M0CRG8"/>
<dbReference type="InterPro" id="IPR001173">
    <property type="entry name" value="Glyco_trans_2-like"/>
</dbReference>
<dbReference type="EMBL" id="JAABOQ010000002">
    <property type="protein sequence ID" value="NER16500.1"/>
    <property type="molecule type" value="Genomic_DNA"/>
</dbReference>
<dbReference type="Pfam" id="PF00535">
    <property type="entry name" value="Glycos_transf_2"/>
    <property type="match status" value="1"/>
</dbReference>
<evidence type="ECO:0000313" key="3">
    <source>
        <dbReference type="Proteomes" id="UP000474296"/>
    </source>
</evidence>
<dbReference type="SUPFAM" id="SSF53448">
    <property type="entry name" value="Nucleotide-diphospho-sugar transferases"/>
    <property type="match status" value="1"/>
</dbReference>
<dbReference type="PANTHER" id="PTHR22916:SF3">
    <property type="entry name" value="UDP-GLCNAC:BETAGAL BETA-1,3-N-ACETYLGLUCOSAMINYLTRANSFERASE-LIKE PROTEIN 1"/>
    <property type="match status" value="1"/>
</dbReference>
<name>A0A6M0CRG8_9FLAO</name>
<dbReference type="RefSeq" id="WP_164029772.1">
    <property type="nucleotide sequence ID" value="NZ_JAABOQ010000002.1"/>
</dbReference>
<comment type="caution">
    <text evidence="2">The sequence shown here is derived from an EMBL/GenBank/DDBJ whole genome shotgun (WGS) entry which is preliminary data.</text>
</comment>
<accession>A0A6M0CRG8</accession>
<proteinExistence type="predicted"/>
<feature type="domain" description="Glycosyltransferase 2-like" evidence="1">
    <location>
        <begin position="7"/>
        <end position="171"/>
    </location>
</feature>
<dbReference type="CDD" id="cd00761">
    <property type="entry name" value="Glyco_tranf_GTA_type"/>
    <property type="match status" value="1"/>
</dbReference>